<dbReference type="EMBL" id="MU865964">
    <property type="protein sequence ID" value="KAK4445521.1"/>
    <property type="molecule type" value="Genomic_DNA"/>
</dbReference>
<evidence type="ECO:0000313" key="1">
    <source>
        <dbReference type="EMBL" id="KAK4445521.1"/>
    </source>
</evidence>
<name>A0AAV9GEH3_9PEZI</name>
<comment type="caution">
    <text evidence="1">The sequence shown here is derived from an EMBL/GenBank/DDBJ whole genome shotgun (WGS) entry which is preliminary data.</text>
</comment>
<gene>
    <name evidence="1" type="ORF">QBC34DRAFT_306692</name>
</gene>
<sequence length="365" mass="40754">MPVRCWLTDTPTASKVETLEARHFKELGAKRVRITYGPYTIPSSEDAETHGMATNRELDALMPCRECFITGLVPDLRFVEGNTTVTANANKKMWLHHIGLMNLNRTDAACPVFPERMGVNGNERSTFDYTNKGTRKAGYYLRQTDQIFISIDAMNMAPTPRPIVLTIEWEYIPGLPPAFDVVFPIWLDVRGNCLNESSGAKDTDLVFTGRSETGWTSPHTGEVILMVPHIHDGNTNQTVFLDGKAVCETIPKYGETAEFVSHNEAGSGHGHDHGADEHTYHVSSITQCSNALKVVPGSNFKLESTYDMKKHTPMKEHNGELEPTMAIAFLHLARPQAEAIEAIKAMKGGDLEAWREQLRRLRTDE</sequence>
<dbReference type="Proteomes" id="UP001321760">
    <property type="component" value="Unassembled WGS sequence"/>
</dbReference>
<dbReference type="InterPro" id="IPR011692">
    <property type="entry name" value="Stress_up-reg_Nod19"/>
</dbReference>
<dbReference type="Pfam" id="PF07712">
    <property type="entry name" value="SURNod19"/>
    <property type="match status" value="1"/>
</dbReference>
<proteinExistence type="predicted"/>
<protein>
    <submittedName>
        <fullName evidence="1">Uncharacterized protein</fullName>
    </submittedName>
</protein>
<accession>A0AAV9GEH3</accession>
<keyword evidence="2" id="KW-1185">Reference proteome</keyword>
<organism evidence="1 2">
    <name type="scientific">Podospora aff. communis PSN243</name>
    <dbReference type="NCBI Taxonomy" id="3040156"/>
    <lineage>
        <taxon>Eukaryota</taxon>
        <taxon>Fungi</taxon>
        <taxon>Dikarya</taxon>
        <taxon>Ascomycota</taxon>
        <taxon>Pezizomycotina</taxon>
        <taxon>Sordariomycetes</taxon>
        <taxon>Sordariomycetidae</taxon>
        <taxon>Sordariales</taxon>
        <taxon>Podosporaceae</taxon>
        <taxon>Podospora</taxon>
    </lineage>
</organism>
<evidence type="ECO:0000313" key="2">
    <source>
        <dbReference type="Proteomes" id="UP001321760"/>
    </source>
</evidence>
<reference evidence="1" key="1">
    <citation type="journal article" date="2023" name="Mol. Phylogenet. Evol.">
        <title>Genome-scale phylogeny and comparative genomics of the fungal order Sordariales.</title>
        <authorList>
            <person name="Hensen N."/>
            <person name="Bonometti L."/>
            <person name="Westerberg I."/>
            <person name="Brannstrom I.O."/>
            <person name="Guillou S."/>
            <person name="Cros-Aarteil S."/>
            <person name="Calhoun S."/>
            <person name="Haridas S."/>
            <person name="Kuo A."/>
            <person name="Mondo S."/>
            <person name="Pangilinan J."/>
            <person name="Riley R."/>
            <person name="LaButti K."/>
            <person name="Andreopoulos B."/>
            <person name="Lipzen A."/>
            <person name="Chen C."/>
            <person name="Yan M."/>
            <person name="Daum C."/>
            <person name="Ng V."/>
            <person name="Clum A."/>
            <person name="Steindorff A."/>
            <person name="Ohm R.A."/>
            <person name="Martin F."/>
            <person name="Silar P."/>
            <person name="Natvig D.O."/>
            <person name="Lalanne C."/>
            <person name="Gautier V."/>
            <person name="Ament-Velasquez S.L."/>
            <person name="Kruys A."/>
            <person name="Hutchinson M.I."/>
            <person name="Powell A.J."/>
            <person name="Barry K."/>
            <person name="Miller A.N."/>
            <person name="Grigoriev I.V."/>
            <person name="Debuchy R."/>
            <person name="Gladieux P."/>
            <person name="Hiltunen Thoren M."/>
            <person name="Johannesson H."/>
        </authorList>
    </citation>
    <scope>NUCLEOTIDE SEQUENCE</scope>
    <source>
        <strain evidence="1">PSN243</strain>
    </source>
</reference>
<dbReference type="AlphaFoldDB" id="A0AAV9GEH3"/>
<reference evidence="1" key="2">
    <citation type="submission" date="2023-05" db="EMBL/GenBank/DDBJ databases">
        <authorList>
            <consortium name="Lawrence Berkeley National Laboratory"/>
            <person name="Steindorff A."/>
            <person name="Hensen N."/>
            <person name="Bonometti L."/>
            <person name="Westerberg I."/>
            <person name="Brannstrom I.O."/>
            <person name="Guillou S."/>
            <person name="Cros-Aarteil S."/>
            <person name="Calhoun S."/>
            <person name="Haridas S."/>
            <person name="Kuo A."/>
            <person name="Mondo S."/>
            <person name="Pangilinan J."/>
            <person name="Riley R."/>
            <person name="Labutti K."/>
            <person name="Andreopoulos B."/>
            <person name="Lipzen A."/>
            <person name="Chen C."/>
            <person name="Yanf M."/>
            <person name="Daum C."/>
            <person name="Ng V."/>
            <person name="Clum A."/>
            <person name="Ohm R."/>
            <person name="Martin F."/>
            <person name="Silar P."/>
            <person name="Natvig D."/>
            <person name="Lalanne C."/>
            <person name="Gautier V."/>
            <person name="Ament-Velasquez S.L."/>
            <person name="Kruys A."/>
            <person name="Hutchinson M.I."/>
            <person name="Powell A.J."/>
            <person name="Barry K."/>
            <person name="Miller A.N."/>
            <person name="Grigoriev I.V."/>
            <person name="Debuchy R."/>
            <person name="Gladieux P."/>
            <person name="Thoren M.H."/>
            <person name="Johannesson H."/>
        </authorList>
    </citation>
    <scope>NUCLEOTIDE SEQUENCE</scope>
    <source>
        <strain evidence="1">PSN243</strain>
    </source>
</reference>